<proteinExistence type="predicted"/>
<protein>
    <submittedName>
        <fullName evidence="2">Family domain-containing protein</fullName>
    </submittedName>
</protein>
<feature type="compositionally biased region" description="Basic and acidic residues" evidence="1">
    <location>
        <begin position="70"/>
        <end position="79"/>
    </location>
</feature>
<accession>A0A1D3D0Y9</accession>
<organism evidence="2 3">
    <name type="scientific">Cyclospora cayetanensis</name>
    <dbReference type="NCBI Taxonomy" id="88456"/>
    <lineage>
        <taxon>Eukaryota</taxon>
        <taxon>Sar</taxon>
        <taxon>Alveolata</taxon>
        <taxon>Apicomplexa</taxon>
        <taxon>Conoidasida</taxon>
        <taxon>Coccidia</taxon>
        <taxon>Eucoccidiorida</taxon>
        <taxon>Eimeriorina</taxon>
        <taxon>Eimeriidae</taxon>
        <taxon>Cyclospora</taxon>
    </lineage>
</organism>
<feature type="compositionally biased region" description="Low complexity" evidence="1">
    <location>
        <begin position="174"/>
        <end position="185"/>
    </location>
</feature>
<dbReference type="Proteomes" id="UP000095192">
    <property type="component" value="Unassembled WGS sequence"/>
</dbReference>
<reference evidence="2 3" key="1">
    <citation type="journal article" date="2016" name="BMC Genomics">
        <title>Comparative genomics reveals Cyclospora cayetanensis possesses coccidia-like metabolism and invasion components but unique surface antigens.</title>
        <authorList>
            <person name="Liu S."/>
            <person name="Wang L."/>
            <person name="Zheng H."/>
            <person name="Xu Z."/>
            <person name="Roellig D.M."/>
            <person name="Li N."/>
            <person name="Frace M.A."/>
            <person name="Tang K."/>
            <person name="Arrowood M.J."/>
            <person name="Moss D.M."/>
            <person name="Zhang L."/>
            <person name="Feng Y."/>
            <person name="Xiao L."/>
        </authorList>
    </citation>
    <scope>NUCLEOTIDE SEQUENCE [LARGE SCALE GENOMIC DNA]</scope>
    <source>
        <strain evidence="2 3">CHN_HEN01</strain>
    </source>
</reference>
<gene>
    <name evidence="2" type="ORF">cyc_05016</name>
</gene>
<feature type="compositionally biased region" description="Basic and acidic residues" evidence="1">
    <location>
        <begin position="1"/>
        <end position="10"/>
    </location>
</feature>
<evidence type="ECO:0000313" key="2">
    <source>
        <dbReference type="EMBL" id="OEH77120.1"/>
    </source>
</evidence>
<dbReference type="VEuPathDB" id="ToxoDB:cyc_05016"/>
<feature type="region of interest" description="Disordered" evidence="1">
    <location>
        <begin position="111"/>
        <end position="185"/>
    </location>
</feature>
<dbReference type="AlphaFoldDB" id="A0A1D3D0Y9"/>
<dbReference type="VEuPathDB" id="ToxoDB:LOC34621451"/>
<feature type="region of interest" description="Disordered" evidence="1">
    <location>
        <begin position="1"/>
        <end position="88"/>
    </location>
</feature>
<evidence type="ECO:0000313" key="3">
    <source>
        <dbReference type="Proteomes" id="UP000095192"/>
    </source>
</evidence>
<comment type="caution">
    <text evidence="2">The sequence shown here is derived from an EMBL/GenBank/DDBJ whole genome shotgun (WGS) entry which is preliminary data.</text>
</comment>
<feature type="compositionally biased region" description="Basic and acidic residues" evidence="1">
    <location>
        <begin position="138"/>
        <end position="147"/>
    </location>
</feature>
<keyword evidence="3" id="KW-1185">Reference proteome</keyword>
<feature type="region of interest" description="Disordered" evidence="1">
    <location>
        <begin position="252"/>
        <end position="293"/>
    </location>
</feature>
<dbReference type="InParanoid" id="A0A1D3D0Y9"/>
<feature type="compositionally biased region" description="Low complexity" evidence="1">
    <location>
        <begin position="260"/>
        <end position="276"/>
    </location>
</feature>
<evidence type="ECO:0000256" key="1">
    <source>
        <dbReference type="SAM" id="MobiDB-lite"/>
    </source>
</evidence>
<name>A0A1D3D0Y9_9EIME</name>
<dbReference type="EMBL" id="JROU02001202">
    <property type="protein sequence ID" value="OEH77120.1"/>
    <property type="molecule type" value="Genomic_DNA"/>
</dbReference>
<sequence length="414" mass="42778">MQKEQQELHKSSKHHGQQQQQEDWKPRVLGNREAHEDAIVIQSQDAAPVERGFAKEPNIRWGGPLIDVSGSHDEPRQEHQSSTGGDLSAPASLLAVSAVAAGASALASKAGKSPHAFRPMQAAQTRLPPSDAQLPRVRQREDVDTPDSKVVTPLLRNPGQGAMEAGRSVRQPHAAAAGAGTARRLGATASVRTAVAIRIAAAGAGRGSCLLPHACGATHEQQAAASAAAAPQATPFEGVLSETPFAEARLRTSDSEHAGSGDAAASGGDAVASGGDATEGPSSPSVPALQEGGMGFSKGFPALEESLKSEAEGLYWDCVTETLEAFGAALQGVVDHLAATGALEERQLLLRTLLRTLQSAESRTAQAAAAADEEKGPHEDSSPVSLAFLLLQLLACPAGRLVWPLLLRCAQAAA</sequence>
<feature type="compositionally biased region" description="Basic and acidic residues" evidence="1">
    <location>
        <begin position="22"/>
        <end position="38"/>
    </location>
</feature>